<organism evidence="1">
    <name type="scientific">Anguilla anguilla</name>
    <name type="common">European freshwater eel</name>
    <name type="synonym">Muraena anguilla</name>
    <dbReference type="NCBI Taxonomy" id="7936"/>
    <lineage>
        <taxon>Eukaryota</taxon>
        <taxon>Metazoa</taxon>
        <taxon>Chordata</taxon>
        <taxon>Craniata</taxon>
        <taxon>Vertebrata</taxon>
        <taxon>Euteleostomi</taxon>
        <taxon>Actinopterygii</taxon>
        <taxon>Neopterygii</taxon>
        <taxon>Teleostei</taxon>
        <taxon>Anguilliformes</taxon>
        <taxon>Anguillidae</taxon>
        <taxon>Anguilla</taxon>
    </lineage>
</organism>
<evidence type="ECO:0000313" key="1">
    <source>
        <dbReference type="EMBL" id="JAH33611.1"/>
    </source>
</evidence>
<protein>
    <submittedName>
        <fullName evidence="1">Uncharacterized protein</fullName>
    </submittedName>
</protein>
<name>A0A0E9RWT9_ANGAN</name>
<dbReference type="AlphaFoldDB" id="A0A0E9RWT9"/>
<reference evidence="1" key="2">
    <citation type="journal article" date="2015" name="Fish Shellfish Immunol.">
        <title>Early steps in the European eel (Anguilla anguilla)-Vibrio vulnificus interaction in the gills: Role of the RtxA13 toxin.</title>
        <authorList>
            <person name="Callol A."/>
            <person name="Pajuelo D."/>
            <person name="Ebbesson L."/>
            <person name="Teles M."/>
            <person name="MacKenzie S."/>
            <person name="Amaro C."/>
        </authorList>
    </citation>
    <scope>NUCLEOTIDE SEQUENCE</scope>
</reference>
<accession>A0A0E9RWT9</accession>
<reference evidence="1" key="1">
    <citation type="submission" date="2014-11" db="EMBL/GenBank/DDBJ databases">
        <authorList>
            <person name="Amaro Gonzalez C."/>
        </authorList>
    </citation>
    <scope>NUCLEOTIDE SEQUENCE</scope>
</reference>
<sequence length="34" mass="3798">MTRSNAKDDSPAHIIPAITTHNVKCFTRGFAHYP</sequence>
<dbReference type="EMBL" id="GBXM01074966">
    <property type="protein sequence ID" value="JAH33611.1"/>
    <property type="molecule type" value="Transcribed_RNA"/>
</dbReference>
<proteinExistence type="predicted"/>